<organism evidence="1">
    <name type="scientific">Drosophila melanogaster</name>
    <name type="common">Fruit fly</name>
    <dbReference type="NCBI Taxonomy" id="7227"/>
    <lineage>
        <taxon>Eukaryota</taxon>
        <taxon>Metazoa</taxon>
        <taxon>Ecdysozoa</taxon>
        <taxon>Arthropoda</taxon>
        <taxon>Hexapoda</taxon>
        <taxon>Insecta</taxon>
        <taxon>Pterygota</taxon>
        <taxon>Neoptera</taxon>
        <taxon>Endopterygota</taxon>
        <taxon>Diptera</taxon>
        <taxon>Brachycera</taxon>
        <taxon>Muscomorpha</taxon>
        <taxon>Ephydroidea</taxon>
        <taxon>Drosophilidae</taxon>
        <taxon>Drosophila</taxon>
        <taxon>Sophophora</taxon>
    </lineage>
</organism>
<dbReference type="AlphaFoldDB" id="Q6ILE5"/>
<proteinExistence type="predicted"/>
<reference evidence="1" key="1">
    <citation type="journal article" date="2003" name="Genome Biol.">
        <title>An integrated gene annotation and transcriptional profiling approach towards the full gene content of the Drosophila genome.</title>
        <authorList>
            <person name="Hild M."/>
            <person name="Beckmann B."/>
            <person name="Haas S.A."/>
            <person name="Koch B."/>
            <person name="Solovyev V."/>
            <person name="Busold C."/>
            <person name="Fellenberg K."/>
            <person name="Boutros M."/>
            <person name="Vingron M."/>
            <person name="Sauer F."/>
            <person name="Hoheisel J.D."/>
            <person name="Paro R."/>
        </authorList>
    </citation>
    <scope>NUCLEOTIDE SEQUENCE</scope>
</reference>
<name>Q6ILE5_DROME</name>
<accession>Q6ILE5</accession>
<protein>
    <submittedName>
        <fullName evidence="1">HDC09521</fullName>
    </submittedName>
</protein>
<gene>
    <name evidence="1" type="ORF">HDC09521</name>
</gene>
<dbReference type="EMBL" id="BK002071">
    <property type="protein sequence ID" value="DAA02916.1"/>
    <property type="molecule type" value="Genomic_DNA"/>
</dbReference>
<evidence type="ECO:0000313" key="1">
    <source>
        <dbReference type="EMBL" id="DAA02916.1"/>
    </source>
</evidence>
<sequence length="70" mass="8128">MLLQLACCTPSLFTGDGGRAKIEFEFEFEVWPGWSGVLCRRLRAGRVVAVRQFMHCFHQHNSVWLWISSK</sequence>